<dbReference type="AlphaFoldDB" id="A0A2K1JQG0"/>
<keyword evidence="5" id="KW-1185">Reference proteome</keyword>
<dbReference type="EnsemblPlants" id="Pp3c12_11480V3.1">
    <property type="protein sequence ID" value="Pp3c12_11480V3.1"/>
    <property type="gene ID" value="Pp3c12_11480"/>
</dbReference>
<feature type="region of interest" description="Disordered" evidence="1">
    <location>
        <begin position="1"/>
        <end position="36"/>
    </location>
</feature>
<accession>A0A2K1JQG0</accession>
<reference evidence="3 5" key="2">
    <citation type="journal article" date="2018" name="Plant J.">
        <title>The Physcomitrella patens chromosome-scale assembly reveals moss genome structure and evolution.</title>
        <authorList>
            <person name="Lang D."/>
            <person name="Ullrich K.K."/>
            <person name="Murat F."/>
            <person name="Fuchs J."/>
            <person name="Jenkins J."/>
            <person name="Haas F.B."/>
            <person name="Piednoel M."/>
            <person name="Gundlach H."/>
            <person name="Van Bel M."/>
            <person name="Meyberg R."/>
            <person name="Vives C."/>
            <person name="Morata J."/>
            <person name="Symeonidi A."/>
            <person name="Hiss M."/>
            <person name="Muchero W."/>
            <person name="Kamisugi Y."/>
            <person name="Saleh O."/>
            <person name="Blanc G."/>
            <person name="Decker E.L."/>
            <person name="van Gessel N."/>
            <person name="Grimwood J."/>
            <person name="Hayes R.D."/>
            <person name="Graham S.W."/>
            <person name="Gunter L.E."/>
            <person name="McDaniel S.F."/>
            <person name="Hoernstein S.N.W."/>
            <person name="Larsson A."/>
            <person name="Li F.W."/>
            <person name="Perroud P.F."/>
            <person name="Phillips J."/>
            <person name="Ranjan P."/>
            <person name="Rokshar D.S."/>
            <person name="Rothfels C.J."/>
            <person name="Schneider L."/>
            <person name="Shu S."/>
            <person name="Stevenson D.W."/>
            <person name="Thummler F."/>
            <person name="Tillich M."/>
            <person name="Villarreal Aguilar J.C."/>
            <person name="Widiez T."/>
            <person name="Wong G.K."/>
            <person name="Wymore A."/>
            <person name="Zhang Y."/>
            <person name="Zimmer A.D."/>
            <person name="Quatrano R.S."/>
            <person name="Mayer K.F.X."/>
            <person name="Goodstein D."/>
            <person name="Casacuberta J.M."/>
            <person name="Vandepoele K."/>
            <person name="Reski R."/>
            <person name="Cuming A.C."/>
            <person name="Tuskan G.A."/>
            <person name="Maumus F."/>
            <person name="Salse J."/>
            <person name="Schmutz J."/>
            <person name="Rensing S.A."/>
        </authorList>
    </citation>
    <scope>NUCLEOTIDE SEQUENCE [LARGE SCALE GENOMIC DNA]</scope>
    <source>
        <strain evidence="4 5">cv. Gransden 2004</strain>
    </source>
</reference>
<protein>
    <submittedName>
        <fullName evidence="3 4">Uncharacterized protein</fullName>
    </submittedName>
</protein>
<keyword evidence="2" id="KW-0472">Membrane</keyword>
<organism evidence="3">
    <name type="scientific">Physcomitrium patens</name>
    <name type="common">Spreading-leaved earth moss</name>
    <name type="synonym">Physcomitrella patens</name>
    <dbReference type="NCBI Taxonomy" id="3218"/>
    <lineage>
        <taxon>Eukaryota</taxon>
        <taxon>Viridiplantae</taxon>
        <taxon>Streptophyta</taxon>
        <taxon>Embryophyta</taxon>
        <taxon>Bryophyta</taxon>
        <taxon>Bryophytina</taxon>
        <taxon>Bryopsida</taxon>
        <taxon>Funariidae</taxon>
        <taxon>Funariales</taxon>
        <taxon>Funariaceae</taxon>
        <taxon>Physcomitrium</taxon>
    </lineage>
</organism>
<reference evidence="3 5" key="1">
    <citation type="journal article" date="2008" name="Science">
        <title>The Physcomitrella genome reveals evolutionary insights into the conquest of land by plants.</title>
        <authorList>
            <person name="Rensing S."/>
            <person name="Lang D."/>
            <person name="Zimmer A."/>
            <person name="Terry A."/>
            <person name="Salamov A."/>
            <person name="Shapiro H."/>
            <person name="Nishiyama T."/>
            <person name="Perroud P.-F."/>
            <person name="Lindquist E."/>
            <person name="Kamisugi Y."/>
            <person name="Tanahashi T."/>
            <person name="Sakakibara K."/>
            <person name="Fujita T."/>
            <person name="Oishi K."/>
            <person name="Shin-I T."/>
            <person name="Kuroki Y."/>
            <person name="Toyoda A."/>
            <person name="Suzuki Y."/>
            <person name="Hashimoto A."/>
            <person name="Yamaguchi K."/>
            <person name="Sugano A."/>
            <person name="Kohara Y."/>
            <person name="Fujiyama A."/>
            <person name="Anterola A."/>
            <person name="Aoki S."/>
            <person name="Ashton N."/>
            <person name="Barbazuk W.B."/>
            <person name="Barker E."/>
            <person name="Bennetzen J."/>
            <person name="Bezanilla M."/>
            <person name="Blankenship R."/>
            <person name="Cho S.H."/>
            <person name="Dutcher S."/>
            <person name="Estelle M."/>
            <person name="Fawcett J.A."/>
            <person name="Gundlach H."/>
            <person name="Hanada K."/>
            <person name="Heyl A."/>
            <person name="Hicks K.A."/>
            <person name="Hugh J."/>
            <person name="Lohr M."/>
            <person name="Mayer K."/>
            <person name="Melkozernov A."/>
            <person name="Murata T."/>
            <person name="Nelson D."/>
            <person name="Pils B."/>
            <person name="Prigge M."/>
            <person name="Reiss B."/>
            <person name="Renner T."/>
            <person name="Rombauts S."/>
            <person name="Rushton P."/>
            <person name="Sanderfoot A."/>
            <person name="Schween G."/>
            <person name="Shiu S.-H."/>
            <person name="Stueber K."/>
            <person name="Theodoulou F.L."/>
            <person name="Tu H."/>
            <person name="Van de Peer Y."/>
            <person name="Verrier P.J."/>
            <person name="Waters E."/>
            <person name="Wood A."/>
            <person name="Yang L."/>
            <person name="Cove D."/>
            <person name="Cuming A."/>
            <person name="Hasebe M."/>
            <person name="Lucas S."/>
            <person name="Mishler D.B."/>
            <person name="Reski R."/>
            <person name="Grigoriev I."/>
            <person name="Quatrano R.S."/>
            <person name="Boore J.L."/>
        </authorList>
    </citation>
    <scope>NUCLEOTIDE SEQUENCE [LARGE SCALE GENOMIC DNA]</scope>
    <source>
        <strain evidence="4 5">cv. Gransden 2004</strain>
    </source>
</reference>
<evidence type="ECO:0000256" key="1">
    <source>
        <dbReference type="SAM" id="MobiDB-lite"/>
    </source>
</evidence>
<dbReference type="InParanoid" id="A0A2K1JQG0"/>
<sequence>MQVRSRRRKRRKQEQIRKEKSGVITKKKKKNRHQHRQGSQCYFFLGPDMQTDPLSAGALGVCYFPRVLPPVHTRCPARAAHSPCPPLLPGFSLLFLCPFTYNCVVWIVSSRRICTKYIFLFCVNLGMCFQKIVF</sequence>
<evidence type="ECO:0000313" key="3">
    <source>
        <dbReference type="EMBL" id="PNR43762.1"/>
    </source>
</evidence>
<proteinExistence type="predicted"/>
<reference evidence="4" key="3">
    <citation type="submission" date="2020-12" db="UniProtKB">
        <authorList>
            <consortium name="EnsemblPlants"/>
        </authorList>
    </citation>
    <scope>IDENTIFICATION</scope>
</reference>
<gene>
    <name evidence="3" type="ORF">PHYPA_016144</name>
</gene>
<keyword evidence="2" id="KW-0812">Transmembrane</keyword>
<dbReference type="EMBL" id="ABEU02000012">
    <property type="protein sequence ID" value="PNR43762.1"/>
    <property type="molecule type" value="Genomic_DNA"/>
</dbReference>
<evidence type="ECO:0000256" key="2">
    <source>
        <dbReference type="SAM" id="Phobius"/>
    </source>
</evidence>
<dbReference type="Gramene" id="Pp3c12_11480V3.1">
    <property type="protein sequence ID" value="Pp3c12_11480V3.1"/>
    <property type="gene ID" value="Pp3c12_11480"/>
</dbReference>
<feature type="transmembrane region" description="Helical" evidence="2">
    <location>
        <begin position="87"/>
        <end position="109"/>
    </location>
</feature>
<evidence type="ECO:0000313" key="5">
    <source>
        <dbReference type="Proteomes" id="UP000006727"/>
    </source>
</evidence>
<evidence type="ECO:0000313" key="4">
    <source>
        <dbReference type="EnsemblPlants" id="Pp3c12_11480V3.1"/>
    </source>
</evidence>
<feature type="compositionally biased region" description="Basic residues" evidence="1">
    <location>
        <begin position="25"/>
        <end position="36"/>
    </location>
</feature>
<feature type="compositionally biased region" description="Basic residues" evidence="1">
    <location>
        <begin position="1"/>
        <end position="12"/>
    </location>
</feature>
<keyword evidence="2" id="KW-1133">Transmembrane helix</keyword>
<dbReference type="Proteomes" id="UP000006727">
    <property type="component" value="Chromosome 12"/>
</dbReference>
<name>A0A2K1JQG0_PHYPA</name>